<reference evidence="8 10" key="2">
    <citation type="submission" date="2019-02" db="EMBL/GenBank/DDBJ databases">
        <authorList>
            <consortium name="Pathogen Informatics"/>
        </authorList>
    </citation>
    <scope>NUCLEOTIDE SEQUENCE [LARGE SCALE GENOMIC DNA]</scope>
    <source>
        <strain evidence="8 10">3012STDY7078520</strain>
    </source>
</reference>
<dbReference type="InterPro" id="IPR035472">
    <property type="entry name" value="RpiR-like_SIS"/>
</dbReference>
<dbReference type="Proteomes" id="UP000216867">
    <property type="component" value="Unassembled WGS sequence"/>
</dbReference>
<feature type="region of interest" description="Disordered" evidence="4">
    <location>
        <begin position="1"/>
        <end position="29"/>
    </location>
</feature>
<proteinExistence type="predicted"/>
<dbReference type="InterPro" id="IPR046348">
    <property type="entry name" value="SIS_dom_sf"/>
</dbReference>
<evidence type="ECO:0000256" key="1">
    <source>
        <dbReference type="ARBA" id="ARBA00023015"/>
    </source>
</evidence>
<feature type="domain" description="HTH rpiR-type" evidence="5">
    <location>
        <begin position="28"/>
        <end position="104"/>
    </location>
</feature>
<dbReference type="PROSITE" id="PS51464">
    <property type="entry name" value="SIS"/>
    <property type="match status" value="1"/>
</dbReference>
<dbReference type="Pfam" id="PF01418">
    <property type="entry name" value="HTH_6"/>
    <property type="match status" value="1"/>
</dbReference>
<dbReference type="SUPFAM" id="SSF53697">
    <property type="entry name" value="SIS domain"/>
    <property type="match status" value="1"/>
</dbReference>
<evidence type="ECO:0000259" key="6">
    <source>
        <dbReference type="PROSITE" id="PS51464"/>
    </source>
</evidence>
<dbReference type="InterPro" id="IPR047640">
    <property type="entry name" value="RpiR-like"/>
</dbReference>
<dbReference type="EMBL" id="CAACXN010000016">
    <property type="protein sequence ID" value="VEW14867.1"/>
    <property type="molecule type" value="Genomic_DNA"/>
</dbReference>
<evidence type="ECO:0000256" key="2">
    <source>
        <dbReference type="ARBA" id="ARBA00023125"/>
    </source>
</evidence>
<dbReference type="GO" id="GO:0003700">
    <property type="term" value="F:DNA-binding transcription factor activity"/>
    <property type="evidence" value="ECO:0007669"/>
    <property type="project" value="InterPro"/>
</dbReference>
<dbReference type="SUPFAM" id="SSF46689">
    <property type="entry name" value="Homeodomain-like"/>
    <property type="match status" value="1"/>
</dbReference>
<sequence>MVDGRGQASDGGSAADRRAPTRESTGTSSLAVTLRTVMPELTPAEKKIARALLASYPLAGLEPIADLAYSAGVSAPSVVRFARTLGFDGYRGLQDALKVEMRERDESNLSQAEVSRAGDEPVFEAARRGYHAGIDETFDSVIGDEFDRAVTLFAQPKRTMALVGASYTGYVADIFHAQLAPLRPGVTRLSSSPLLAATELVDLRRGDLLVVFDVRRYEPMIAEVVRIGKEMGLTTVVFTDLWLSPAAALADHVLTADVRASGPADTLAPMLALVEAVCELVAAELGQESVDRLARIDPVRLRLRGNIDRL</sequence>
<evidence type="ECO:0000313" key="10">
    <source>
        <dbReference type="Proteomes" id="UP000386281"/>
    </source>
</evidence>
<keyword evidence="3" id="KW-0804">Transcription</keyword>
<dbReference type="Gene3D" id="3.40.50.10490">
    <property type="entry name" value="Glucose-6-phosphate isomerase like protein, domain 1"/>
    <property type="match status" value="1"/>
</dbReference>
<dbReference type="Pfam" id="PF01380">
    <property type="entry name" value="SIS"/>
    <property type="match status" value="1"/>
</dbReference>
<dbReference type="PANTHER" id="PTHR30514:SF18">
    <property type="entry name" value="RPIR-FAMILY TRANSCRIPTIONAL REGULATOR"/>
    <property type="match status" value="1"/>
</dbReference>
<dbReference type="GO" id="GO:0097367">
    <property type="term" value="F:carbohydrate derivative binding"/>
    <property type="evidence" value="ECO:0007669"/>
    <property type="project" value="InterPro"/>
</dbReference>
<keyword evidence="1" id="KW-0805">Transcription regulation</keyword>
<dbReference type="GO" id="GO:1901135">
    <property type="term" value="P:carbohydrate derivative metabolic process"/>
    <property type="evidence" value="ECO:0007669"/>
    <property type="project" value="InterPro"/>
</dbReference>
<evidence type="ECO:0000313" key="9">
    <source>
        <dbReference type="Proteomes" id="UP000216867"/>
    </source>
</evidence>
<evidence type="ECO:0000313" key="7">
    <source>
        <dbReference type="EMBL" id="PAK96848.1"/>
    </source>
</evidence>
<dbReference type="EMBL" id="NCWY01000002">
    <property type="protein sequence ID" value="PAK96848.1"/>
    <property type="molecule type" value="Genomic_DNA"/>
</dbReference>
<evidence type="ECO:0000313" key="8">
    <source>
        <dbReference type="EMBL" id="VEW14867.1"/>
    </source>
</evidence>
<evidence type="ECO:0000256" key="4">
    <source>
        <dbReference type="SAM" id="MobiDB-lite"/>
    </source>
</evidence>
<dbReference type="InterPro" id="IPR000281">
    <property type="entry name" value="HTH_RpiR"/>
</dbReference>
<feature type="domain" description="SIS" evidence="6">
    <location>
        <begin position="149"/>
        <end position="287"/>
    </location>
</feature>
<reference evidence="7 9" key="1">
    <citation type="submission" date="2017-04" db="EMBL/GenBank/DDBJ databases">
        <title>Kefir bacterial isolates.</title>
        <authorList>
            <person name="Kim Y."/>
            <person name="Blasche S."/>
            <person name="Patil K.R."/>
        </authorList>
    </citation>
    <scope>NUCLEOTIDE SEQUENCE [LARGE SCALE GENOMIC DNA]</scope>
    <source>
        <strain evidence="7 9">OG2</strain>
    </source>
</reference>
<organism evidence="7 9">
    <name type="scientific">Brevibacterium casei</name>
    <dbReference type="NCBI Taxonomy" id="33889"/>
    <lineage>
        <taxon>Bacteria</taxon>
        <taxon>Bacillati</taxon>
        <taxon>Actinomycetota</taxon>
        <taxon>Actinomycetes</taxon>
        <taxon>Micrococcales</taxon>
        <taxon>Brevibacteriaceae</taxon>
        <taxon>Brevibacterium</taxon>
    </lineage>
</organism>
<dbReference type="Proteomes" id="UP000386281">
    <property type="component" value="Unassembled WGS sequence"/>
</dbReference>
<name>A0A269ZGB8_9MICO</name>
<dbReference type="InterPro" id="IPR036388">
    <property type="entry name" value="WH-like_DNA-bd_sf"/>
</dbReference>
<keyword evidence="2" id="KW-0238">DNA-binding</keyword>
<dbReference type="AlphaFoldDB" id="A0A269ZGB8"/>
<dbReference type="PANTHER" id="PTHR30514">
    <property type="entry name" value="GLUCOKINASE"/>
    <property type="match status" value="1"/>
</dbReference>
<dbReference type="InterPro" id="IPR001347">
    <property type="entry name" value="SIS_dom"/>
</dbReference>
<evidence type="ECO:0000256" key="3">
    <source>
        <dbReference type="ARBA" id="ARBA00023163"/>
    </source>
</evidence>
<dbReference type="CDD" id="cd05013">
    <property type="entry name" value="SIS_RpiR"/>
    <property type="match status" value="1"/>
</dbReference>
<protein>
    <submittedName>
        <fullName evidence="8">Als operon repressor</fullName>
    </submittedName>
</protein>
<gene>
    <name evidence="8" type="primary">rpiR_2</name>
    <name evidence="7" type="ORF">B8X04_02795</name>
    <name evidence="8" type="ORF">NCTC12391_03017</name>
</gene>
<evidence type="ECO:0000259" key="5">
    <source>
        <dbReference type="PROSITE" id="PS51071"/>
    </source>
</evidence>
<dbReference type="Gene3D" id="1.10.10.10">
    <property type="entry name" value="Winged helix-like DNA-binding domain superfamily/Winged helix DNA-binding domain"/>
    <property type="match status" value="1"/>
</dbReference>
<dbReference type="PROSITE" id="PS51071">
    <property type="entry name" value="HTH_RPIR"/>
    <property type="match status" value="1"/>
</dbReference>
<accession>A0A269ZGB8</accession>
<dbReference type="GO" id="GO:0003677">
    <property type="term" value="F:DNA binding"/>
    <property type="evidence" value="ECO:0007669"/>
    <property type="project" value="UniProtKB-KW"/>
</dbReference>
<dbReference type="InterPro" id="IPR009057">
    <property type="entry name" value="Homeodomain-like_sf"/>
</dbReference>